<organism evidence="2 3">
    <name type="scientific">Tetrabaena socialis</name>
    <dbReference type="NCBI Taxonomy" id="47790"/>
    <lineage>
        <taxon>Eukaryota</taxon>
        <taxon>Viridiplantae</taxon>
        <taxon>Chlorophyta</taxon>
        <taxon>core chlorophytes</taxon>
        <taxon>Chlorophyceae</taxon>
        <taxon>CS clade</taxon>
        <taxon>Chlamydomonadales</taxon>
        <taxon>Tetrabaenaceae</taxon>
        <taxon>Tetrabaena</taxon>
    </lineage>
</organism>
<feature type="region of interest" description="Disordered" evidence="1">
    <location>
        <begin position="118"/>
        <end position="162"/>
    </location>
</feature>
<dbReference type="OrthoDB" id="5133950at2759"/>
<keyword evidence="3" id="KW-1185">Reference proteome</keyword>
<dbReference type="SUPFAM" id="SSF102405">
    <property type="entry name" value="MCP/YpsA-like"/>
    <property type="match status" value="1"/>
</dbReference>
<reference evidence="2 3" key="1">
    <citation type="journal article" date="2017" name="Mol. Biol. Evol.">
        <title>The 4-celled Tetrabaena socialis nuclear genome reveals the essential components for genetic control of cell number at the origin of multicellularity in the volvocine lineage.</title>
        <authorList>
            <person name="Featherston J."/>
            <person name="Arakaki Y."/>
            <person name="Hanschen E.R."/>
            <person name="Ferris P.J."/>
            <person name="Michod R.E."/>
            <person name="Olson B.J.S.C."/>
            <person name="Nozaki H."/>
            <person name="Durand P.M."/>
        </authorList>
    </citation>
    <scope>NUCLEOTIDE SEQUENCE [LARGE SCALE GENOMIC DNA]</scope>
    <source>
        <strain evidence="2 3">NIES-571</strain>
    </source>
</reference>
<dbReference type="Pfam" id="PF18306">
    <property type="entry name" value="LDcluster4"/>
    <property type="match status" value="1"/>
</dbReference>
<name>A0A2J7ZPM8_9CHLO</name>
<dbReference type="Gene3D" id="3.40.50.450">
    <property type="match status" value="1"/>
</dbReference>
<evidence type="ECO:0000256" key="1">
    <source>
        <dbReference type="SAM" id="MobiDB-lite"/>
    </source>
</evidence>
<sequence length="261" mass="25328">MAARKPIIAVMGPGKTERHTEPVDKHVDLALELGKQIGAHGWLLLTGGRNVGVMDAACRGAKSSGGTTIGILPGPDFTDLSAPSRRFIAAAGAAAGSVTLWDAATGARRTVLEAAVTEVAPPPPPPPPPQSPSPAPPSAPSDSGGGGGGEEPYDHVSCGEGDDAGQLEVMTAEPVTAICLHDPGPTAGAASYGAPPGTSLGGGGPAGGGGIASGSLLMAVGGGGNAAGGRAEKFFASLDASLVHVAADVEAAVTHIKALLP</sequence>
<gene>
    <name evidence="2" type="ORF">TSOC_011833</name>
</gene>
<comment type="caution">
    <text evidence="2">The sequence shown here is derived from an EMBL/GenBank/DDBJ whole genome shotgun (WGS) entry which is preliminary data.</text>
</comment>
<accession>A0A2J7ZPM8</accession>
<dbReference type="InterPro" id="IPR041164">
    <property type="entry name" value="LDcluster4"/>
</dbReference>
<proteinExistence type="predicted"/>
<protein>
    <submittedName>
        <fullName evidence="2">Uncharacterized protein</fullName>
    </submittedName>
</protein>
<dbReference type="Proteomes" id="UP000236333">
    <property type="component" value="Unassembled WGS sequence"/>
</dbReference>
<evidence type="ECO:0000313" key="2">
    <source>
        <dbReference type="EMBL" id="PNH02218.1"/>
    </source>
</evidence>
<dbReference type="AlphaFoldDB" id="A0A2J7ZPM8"/>
<dbReference type="EMBL" id="PGGS01000698">
    <property type="protein sequence ID" value="PNH02218.1"/>
    <property type="molecule type" value="Genomic_DNA"/>
</dbReference>
<evidence type="ECO:0000313" key="3">
    <source>
        <dbReference type="Proteomes" id="UP000236333"/>
    </source>
</evidence>
<feature type="compositionally biased region" description="Pro residues" evidence="1">
    <location>
        <begin position="120"/>
        <end position="139"/>
    </location>
</feature>